<gene>
    <name evidence="1" type="ORF">BOW53_16890</name>
</gene>
<accession>A0A1T2KYQ5</accession>
<evidence type="ECO:0000313" key="2">
    <source>
        <dbReference type="Proteomes" id="UP000191110"/>
    </source>
</evidence>
<evidence type="ECO:0000313" key="1">
    <source>
        <dbReference type="EMBL" id="OOZ37951.1"/>
    </source>
</evidence>
<comment type="caution">
    <text evidence="1">The sequence shown here is derived from an EMBL/GenBank/DDBJ whole genome shotgun (WGS) entry which is preliminary data.</text>
</comment>
<dbReference type="Proteomes" id="UP000191110">
    <property type="component" value="Unassembled WGS sequence"/>
</dbReference>
<dbReference type="EMBL" id="MPRL01000161">
    <property type="protein sequence ID" value="OOZ37951.1"/>
    <property type="molecule type" value="Genomic_DNA"/>
</dbReference>
<reference evidence="1 2" key="1">
    <citation type="submission" date="2016-11" db="EMBL/GenBank/DDBJ databases">
        <title>Mixed transmission modes and dynamic genome evolution in an obligate animal-bacterial symbiosis.</title>
        <authorList>
            <person name="Russell S.L."/>
            <person name="Corbett-Detig R.B."/>
            <person name="Cavanaugh C.M."/>
        </authorList>
    </citation>
    <scope>NUCLEOTIDE SEQUENCE [LARGE SCALE GENOMIC DNA]</scope>
    <source>
        <strain evidence="1">Sveles-Q1</strain>
    </source>
</reference>
<keyword evidence="2" id="KW-1185">Reference proteome</keyword>
<organism evidence="1 2">
    <name type="scientific">Solemya pervernicosa gill symbiont</name>
    <dbReference type="NCBI Taxonomy" id="642797"/>
    <lineage>
        <taxon>Bacteria</taxon>
        <taxon>Pseudomonadati</taxon>
        <taxon>Pseudomonadota</taxon>
        <taxon>Gammaproteobacteria</taxon>
        <taxon>sulfur-oxidizing symbionts</taxon>
    </lineage>
</organism>
<protein>
    <submittedName>
        <fullName evidence="1">Uncharacterized protein</fullName>
    </submittedName>
</protein>
<name>A0A1T2KYQ5_9GAMM</name>
<dbReference type="AlphaFoldDB" id="A0A1T2KYQ5"/>
<sequence>MKEMFTKKENLKNILKRYLNDLIFHNMGKVKPMYRDVFGIDFGEIGWLFEAIVCRHHCVHRAGYDKDGKKVTISKQSLETLMVQSSGSRYFCGSLFWASKPKQAANT</sequence>
<proteinExistence type="predicted"/>